<dbReference type="GO" id="GO:0003924">
    <property type="term" value="F:GTPase activity"/>
    <property type="evidence" value="ECO:0007669"/>
    <property type="project" value="InterPro"/>
</dbReference>
<gene>
    <name evidence="7" type="ORF">CHC_T00002034001</name>
</gene>
<dbReference type="Gene3D" id="3.40.50.300">
    <property type="entry name" value="P-loop containing nucleotide triphosphate hydrolases"/>
    <property type="match status" value="1"/>
</dbReference>
<keyword evidence="8" id="KW-1185">Reference proteome</keyword>
<keyword evidence="2" id="KW-0547">Nucleotide-binding</keyword>
<dbReference type="AlphaFoldDB" id="R7Q5E7"/>
<keyword evidence="4" id="KW-0342">GTP-binding</keyword>
<dbReference type="PANTHER" id="PTHR45709">
    <property type="entry name" value="LARGE SUBUNIT GTPASE 1 HOMOLOG-RELATED"/>
    <property type="match status" value="1"/>
</dbReference>
<organism evidence="7 8">
    <name type="scientific">Chondrus crispus</name>
    <name type="common">Carrageen Irish moss</name>
    <name type="synonym">Polymorpha crispa</name>
    <dbReference type="NCBI Taxonomy" id="2769"/>
    <lineage>
        <taxon>Eukaryota</taxon>
        <taxon>Rhodophyta</taxon>
        <taxon>Florideophyceae</taxon>
        <taxon>Rhodymeniophycidae</taxon>
        <taxon>Gigartinales</taxon>
        <taxon>Gigartinaceae</taxon>
        <taxon>Chondrus</taxon>
    </lineage>
</organism>
<dbReference type="PANTHER" id="PTHR45709:SF2">
    <property type="entry name" value="LARGE SUBUNIT GTPASE 1 HOMOLOG"/>
    <property type="match status" value="1"/>
</dbReference>
<dbReference type="Gramene" id="CDF33249">
    <property type="protein sequence ID" value="CDF33249"/>
    <property type="gene ID" value="CHC_T00002034001"/>
</dbReference>
<dbReference type="GO" id="GO:0000054">
    <property type="term" value="P:ribosomal subunit export from nucleus"/>
    <property type="evidence" value="ECO:0007669"/>
    <property type="project" value="TreeGrafter"/>
</dbReference>
<dbReference type="CDD" id="cd01857">
    <property type="entry name" value="HSR1_MMR1"/>
    <property type="match status" value="1"/>
</dbReference>
<keyword evidence="1" id="KW-0963">Cytoplasm</keyword>
<reference evidence="8" key="1">
    <citation type="journal article" date="2013" name="Proc. Natl. Acad. Sci. U.S.A.">
        <title>Genome structure and metabolic features in the red seaweed Chondrus crispus shed light on evolution of the Archaeplastida.</title>
        <authorList>
            <person name="Collen J."/>
            <person name="Porcel B."/>
            <person name="Carre W."/>
            <person name="Ball S.G."/>
            <person name="Chaparro C."/>
            <person name="Tonon T."/>
            <person name="Barbeyron T."/>
            <person name="Michel G."/>
            <person name="Noel B."/>
            <person name="Valentin K."/>
            <person name="Elias M."/>
            <person name="Artiguenave F."/>
            <person name="Arun A."/>
            <person name="Aury J.M."/>
            <person name="Barbosa-Neto J.F."/>
            <person name="Bothwell J.H."/>
            <person name="Bouget F.Y."/>
            <person name="Brillet L."/>
            <person name="Cabello-Hurtado F."/>
            <person name="Capella-Gutierrez S."/>
            <person name="Charrier B."/>
            <person name="Cladiere L."/>
            <person name="Cock J.M."/>
            <person name="Coelho S.M."/>
            <person name="Colleoni C."/>
            <person name="Czjzek M."/>
            <person name="Da Silva C."/>
            <person name="Delage L."/>
            <person name="Denoeud F."/>
            <person name="Deschamps P."/>
            <person name="Dittami S.M."/>
            <person name="Gabaldon T."/>
            <person name="Gachon C.M."/>
            <person name="Groisillier A."/>
            <person name="Herve C."/>
            <person name="Jabbari K."/>
            <person name="Katinka M."/>
            <person name="Kloareg B."/>
            <person name="Kowalczyk N."/>
            <person name="Labadie K."/>
            <person name="Leblanc C."/>
            <person name="Lopez P.J."/>
            <person name="McLachlan D.H."/>
            <person name="Meslet-Cladiere L."/>
            <person name="Moustafa A."/>
            <person name="Nehr Z."/>
            <person name="Nyvall Collen P."/>
            <person name="Panaud O."/>
            <person name="Partensky F."/>
            <person name="Poulain J."/>
            <person name="Rensing S.A."/>
            <person name="Rousvoal S."/>
            <person name="Samson G."/>
            <person name="Symeonidi A."/>
            <person name="Weissenbach J."/>
            <person name="Zambounis A."/>
            <person name="Wincker P."/>
            <person name="Boyen C."/>
        </authorList>
    </citation>
    <scope>NUCLEOTIDE SEQUENCE [LARGE SCALE GENOMIC DNA]</scope>
    <source>
        <strain evidence="8">cv. Stackhouse</strain>
    </source>
</reference>
<feature type="region of interest" description="Disordered" evidence="5">
    <location>
        <begin position="554"/>
        <end position="591"/>
    </location>
</feature>
<dbReference type="STRING" id="2769.R7Q5E7"/>
<feature type="compositionally biased region" description="Basic and acidic residues" evidence="5">
    <location>
        <begin position="20"/>
        <end position="33"/>
    </location>
</feature>
<proteinExistence type="predicted"/>
<feature type="region of interest" description="Disordered" evidence="5">
    <location>
        <begin position="1"/>
        <end position="40"/>
    </location>
</feature>
<evidence type="ECO:0000313" key="8">
    <source>
        <dbReference type="Proteomes" id="UP000012073"/>
    </source>
</evidence>
<evidence type="ECO:0000256" key="4">
    <source>
        <dbReference type="ARBA" id="ARBA00023134"/>
    </source>
</evidence>
<feature type="compositionally biased region" description="Polar residues" evidence="5">
    <location>
        <begin position="321"/>
        <end position="335"/>
    </location>
</feature>
<dbReference type="GO" id="GO:0005829">
    <property type="term" value="C:cytosol"/>
    <property type="evidence" value="ECO:0007669"/>
    <property type="project" value="TreeGrafter"/>
</dbReference>
<dbReference type="GeneID" id="17320764"/>
<accession>R7Q5E7</accession>
<evidence type="ECO:0000256" key="2">
    <source>
        <dbReference type="ARBA" id="ARBA00022741"/>
    </source>
</evidence>
<feature type="region of interest" description="Disordered" evidence="5">
    <location>
        <begin position="316"/>
        <end position="354"/>
    </location>
</feature>
<dbReference type="InterPro" id="IPR027417">
    <property type="entry name" value="P-loop_NTPase"/>
</dbReference>
<dbReference type="InterPro" id="IPR043358">
    <property type="entry name" value="GNL1-like"/>
</dbReference>
<evidence type="ECO:0000313" key="7">
    <source>
        <dbReference type="EMBL" id="CDF33249.1"/>
    </source>
</evidence>
<protein>
    <recommendedName>
        <fullName evidence="6">G domain-containing protein</fullName>
    </recommendedName>
</protein>
<evidence type="ECO:0000256" key="1">
    <source>
        <dbReference type="ARBA" id="ARBA00022490"/>
    </source>
</evidence>
<dbReference type="PhylomeDB" id="R7Q5E7"/>
<dbReference type="KEGG" id="ccp:CHC_T00002034001"/>
<dbReference type="Pfam" id="PF01926">
    <property type="entry name" value="MMR_HSR1"/>
    <property type="match status" value="1"/>
</dbReference>
<dbReference type="OMA" id="VNKADMM"/>
<evidence type="ECO:0000259" key="6">
    <source>
        <dbReference type="Pfam" id="PF01926"/>
    </source>
</evidence>
<dbReference type="SUPFAM" id="SSF52540">
    <property type="entry name" value="P-loop containing nucleoside triphosphate hydrolases"/>
    <property type="match status" value="1"/>
</dbReference>
<dbReference type="EMBL" id="HG001638">
    <property type="protein sequence ID" value="CDF33249.1"/>
    <property type="molecule type" value="Genomic_DNA"/>
</dbReference>
<evidence type="ECO:0000256" key="3">
    <source>
        <dbReference type="ARBA" id="ARBA00022801"/>
    </source>
</evidence>
<dbReference type="OrthoDB" id="61815at2759"/>
<dbReference type="Proteomes" id="UP000012073">
    <property type="component" value="Unassembled WGS sequence"/>
</dbReference>
<keyword evidence="3" id="KW-0378">Hydrolase</keyword>
<sequence length="591" mass="65420">MGRKAKKSDLGRALTRRRQRDKEAAKHVGDKNLLHSGPSVYEDQGNLQSVLDATDLEEFMLNATMANEDFIAERYPQPLAPQTVVMTPLHQNTASASHNAEKRKLLDKTVLRIPRRPPWDSTTTPAVLLAKEMDTFLRWRRKIATLEEENRLSSSVAGPMMTPFEKNIEVWRQLWRVVERSDVVVQIVDARNPLLYYCEDMYRYVTTEMGRSHLLLLNKSDLLSNQMIDRWEAYFKAQGMDVIFFSAFKASVNEPVSDSRVVGVHDLIEKLQSFEHKAPITQPNQRLVVGMCGYPNVGKSSTINVLVEFIASSEAKEDSQGHTQHNGDMQSSASTEEMEGAEAGSKQAKRVAVSSTPGKTKHFQTLVLTEKVLLCDCPGLVFPNFSSSKSELICAGVLSIDQMRGDYLVPVSLIAARIPASIFEGVYGIRFPVLVDGVYTDTDALLRAAPGYVSATMLLDTHARARGFMSDHNKPDQSRSTRVLLKDYVNGRIIFAHAPPPRDVADGESGIGPGVHAKKGALVHQRQEAAQVALASTGASSNAPVKGAHAMSKRLVGRDGGSDVVRARVSGSKKHEHQEFTRVQRSYYPPV</sequence>
<evidence type="ECO:0000256" key="5">
    <source>
        <dbReference type="SAM" id="MobiDB-lite"/>
    </source>
</evidence>
<dbReference type="GO" id="GO:0005525">
    <property type="term" value="F:GTP binding"/>
    <property type="evidence" value="ECO:0007669"/>
    <property type="project" value="UniProtKB-KW"/>
</dbReference>
<feature type="domain" description="G" evidence="6">
    <location>
        <begin position="289"/>
        <end position="325"/>
    </location>
</feature>
<dbReference type="RefSeq" id="XP_005713052.1">
    <property type="nucleotide sequence ID" value="XM_005712995.1"/>
</dbReference>
<name>R7Q5E7_CHOCR</name>
<dbReference type="InterPro" id="IPR006073">
    <property type="entry name" value="GTP-bd"/>
</dbReference>